<organism evidence="2 3">
    <name type="scientific">Neorhizobium galegae bv. officinalis</name>
    <dbReference type="NCBI Taxonomy" id="323656"/>
    <lineage>
        <taxon>Bacteria</taxon>
        <taxon>Pseudomonadati</taxon>
        <taxon>Pseudomonadota</taxon>
        <taxon>Alphaproteobacteria</taxon>
        <taxon>Hyphomicrobiales</taxon>
        <taxon>Rhizobiaceae</taxon>
        <taxon>Rhizobium/Agrobacterium group</taxon>
        <taxon>Neorhizobium</taxon>
    </lineage>
</organism>
<dbReference type="OrthoDB" id="8369899at2"/>
<evidence type="ECO:0000313" key="3">
    <source>
        <dbReference type="Proteomes" id="UP000046176"/>
    </source>
</evidence>
<protein>
    <submittedName>
        <fullName evidence="2">Plasmid stabilization system protein</fullName>
    </submittedName>
</protein>
<dbReference type="RefSeq" id="WP_046665430.1">
    <property type="nucleotide sequence ID" value="NZ_CCRH01000003.1"/>
</dbReference>
<dbReference type="EMBL" id="CCRH01000003">
    <property type="protein sequence ID" value="CDZ32371.1"/>
    <property type="molecule type" value="Genomic_DNA"/>
</dbReference>
<name>A0A0T7FBQ3_NEOGA</name>
<dbReference type="InterPro" id="IPR007712">
    <property type="entry name" value="RelE/ParE_toxin"/>
</dbReference>
<keyword evidence="1" id="KW-1277">Toxin-antitoxin system</keyword>
<sequence>MPARLVWTPKARADVKKIYVDIGKDQPRSAERYFANFRYKAEMLIQHPRLGERHPEIFRTARMLVEAPYVILYETLPDTDEGDIHMVEIVRVVDGRRDLSALF</sequence>
<evidence type="ECO:0000313" key="2">
    <source>
        <dbReference type="EMBL" id="CDZ32371.1"/>
    </source>
</evidence>
<reference evidence="2 3" key="1">
    <citation type="submission" date="2014-08" db="EMBL/GenBank/DDBJ databases">
        <authorList>
            <person name="Chen Y.-H."/>
        </authorList>
    </citation>
    <scope>NUCLEOTIDE SEQUENCE [LARGE SCALE GENOMIC DNA]</scope>
</reference>
<dbReference type="Gene3D" id="3.30.2310.20">
    <property type="entry name" value="RelE-like"/>
    <property type="match status" value="1"/>
</dbReference>
<gene>
    <name evidence="2" type="ORF">NGAL_HAMBI1145_11420</name>
</gene>
<proteinExistence type="predicted"/>
<evidence type="ECO:0000256" key="1">
    <source>
        <dbReference type="ARBA" id="ARBA00022649"/>
    </source>
</evidence>
<dbReference type="Proteomes" id="UP000046176">
    <property type="component" value="Unassembled WGS sequence"/>
</dbReference>
<dbReference type="InterPro" id="IPR035093">
    <property type="entry name" value="RelE/ParE_toxin_dom_sf"/>
</dbReference>
<dbReference type="Pfam" id="PF05016">
    <property type="entry name" value="ParE_toxin"/>
    <property type="match status" value="1"/>
</dbReference>
<accession>A0A0T7FBQ3</accession>
<dbReference type="AlphaFoldDB" id="A0A0T7FBQ3"/>